<proteinExistence type="predicted"/>
<gene>
    <name evidence="2" type="ORF">LCGC14_2469890</name>
</gene>
<feature type="region of interest" description="Disordered" evidence="1">
    <location>
        <begin position="151"/>
        <end position="185"/>
    </location>
</feature>
<evidence type="ECO:0000313" key="2">
    <source>
        <dbReference type="EMBL" id="KKL19000.1"/>
    </source>
</evidence>
<accession>A0A0F9BBC6</accession>
<evidence type="ECO:0000256" key="1">
    <source>
        <dbReference type="SAM" id="MobiDB-lite"/>
    </source>
</evidence>
<organism evidence="2">
    <name type="scientific">marine sediment metagenome</name>
    <dbReference type="NCBI Taxonomy" id="412755"/>
    <lineage>
        <taxon>unclassified sequences</taxon>
        <taxon>metagenomes</taxon>
        <taxon>ecological metagenomes</taxon>
    </lineage>
</organism>
<comment type="caution">
    <text evidence="2">The sequence shown here is derived from an EMBL/GenBank/DDBJ whole genome shotgun (WGS) entry which is preliminary data.</text>
</comment>
<dbReference type="EMBL" id="LAZR01038648">
    <property type="protein sequence ID" value="KKL19000.1"/>
    <property type="molecule type" value="Genomic_DNA"/>
</dbReference>
<reference evidence="2" key="1">
    <citation type="journal article" date="2015" name="Nature">
        <title>Complex archaea that bridge the gap between prokaryotes and eukaryotes.</title>
        <authorList>
            <person name="Spang A."/>
            <person name="Saw J.H."/>
            <person name="Jorgensen S.L."/>
            <person name="Zaremba-Niedzwiedzka K."/>
            <person name="Martijn J."/>
            <person name="Lind A.E."/>
            <person name="van Eijk R."/>
            <person name="Schleper C."/>
            <person name="Guy L."/>
            <person name="Ettema T.J."/>
        </authorList>
    </citation>
    <scope>NUCLEOTIDE SEQUENCE</scope>
</reference>
<protein>
    <submittedName>
        <fullName evidence="2">Uncharacterized protein</fullName>
    </submittedName>
</protein>
<feature type="non-terminal residue" evidence="2">
    <location>
        <position position="1"/>
    </location>
</feature>
<dbReference type="AlphaFoldDB" id="A0A0F9BBC6"/>
<feature type="compositionally biased region" description="Basic and acidic residues" evidence="1">
    <location>
        <begin position="157"/>
        <end position="170"/>
    </location>
</feature>
<name>A0A0F9BBC6_9ZZZZ</name>
<sequence length="185" mass="20907">APPKPKTRCWVCGEEVRSGRNMGVFGLISPAIVTAHAQTGQGAGCWTILARARSTILPKCKIGPKRHDVNMGDRLLREEIDKMLTQPKWQAEIRGQWENSFHLSQRSGAATLQDKVEQEFKKLKREKLSSREPDQGYRKETLAWLRQQAEENVTASERARYSDADIEFRKSGTAPNYAGEHGDDE</sequence>